<evidence type="ECO:0000313" key="2">
    <source>
        <dbReference type="EMBL" id="KLU88971.1"/>
    </source>
</evidence>
<reference evidence="2" key="2">
    <citation type="submission" date="2010-05" db="EMBL/GenBank/DDBJ databases">
        <title>The Genome Sequence of Magnaporthe poae strain ATCC 64411.</title>
        <authorList>
            <consortium name="The Broad Institute Genome Sequencing Platform"/>
            <consortium name="Broad Institute Genome Sequencing Center for Infectious Disease"/>
            <person name="Ma L.-J."/>
            <person name="Dead R."/>
            <person name="Young S."/>
            <person name="Zeng Q."/>
            <person name="Koehrsen M."/>
            <person name="Alvarado L."/>
            <person name="Berlin A."/>
            <person name="Chapman S.B."/>
            <person name="Chen Z."/>
            <person name="Freedman E."/>
            <person name="Gellesch M."/>
            <person name="Goldberg J."/>
            <person name="Griggs A."/>
            <person name="Gujja S."/>
            <person name="Heilman E.R."/>
            <person name="Heiman D."/>
            <person name="Hepburn T."/>
            <person name="Howarth C."/>
            <person name="Jen D."/>
            <person name="Larson L."/>
            <person name="Mehta T."/>
            <person name="Neiman D."/>
            <person name="Pearson M."/>
            <person name="Roberts A."/>
            <person name="Saif S."/>
            <person name="Shea T."/>
            <person name="Shenoy N."/>
            <person name="Sisk P."/>
            <person name="Stolte C."/>
            <person name="Sykes S."/>
            <person name="Walk T."/>
            <person name="White J."/>
            <person name="Yandava C."/>
            <person name="Haas B."/>
            <person name="Nusbaum C."/>
            <person name="Birren B."/>
        </authorList>
    </citation>
    <scope>NUCLEOTIDE SEQUENCE</scope>
    <source>
        <strain evidence="2">ATCC 64411</strain>
    </source>
</reference>
<dbReference type="VEuPathDB" id="FungiDB:MAPG_07951"/>
<dbReference type="EMBL" id="GL876972">
    <property type="protein sequence ID" value="KLU88971.1"/>
    <property type="molecule type" value="Genomic_DNA"/>
</dbReference>
<feature type="compositionally biased region" description="Basic and acidic residues" evidence="1">
    <location>
        <begin position="144"/>
        <end position="153"/>
    </location>
</feature>
<accession>A0A0C4E621</accession>
<reference evidence="3" key="5">
    <citation type="submission" date="2015-06" db="UniProtKB">
        <authorList>
            <consortium name="EnsemblFungi"/>
        </authorList>
    </citation>
    <scope>IDENTIFICATION</scope>
    <source>
        <strain evidence="3">ATCC 64411</strain>
    </source>
</reference>
<organism evidence="3 4">
    <name type="scientific">Magnaporthiopsis poae (strain ATCC 64411 / 73-15)</name>
    <name type="common">Kentucky bluegrass fungus</name>
    <name type="synonym">Magnaporthe poae</name>
    <dbReference type="NCBI Taxonomy" id="644358"/>
    <lineage>
        <taxon>Eukaryota</taxon>
        <taxon>Fungi</taxon>
        <taxon>Dikarya</taxon>
        <taxon>Ascomycota</taxon>
        <taxon>Pezizomycotina</taxon>
        <taxon>Sordariomycetes</taxon>
        <taxon>Sordariomycetidae</taxon>
        <taxon>Magnaporthales</taxon>
        <taxon>Magnaporthaceae</taxon>
        <taxon>Magnaporthiopsis</taxon>
    </lineage>
</organism>
<evidence type="ECO:0000313" key="3">
    <source>
        <dbReference type="EnsemblFungi" id="MAPG_07951T0"/>
    </source>
</evidence>
<reference evidence="3" key="4">
    <citation type="journal article" date="2015" name="G3 (Bethesda)">
        <title>Genome sequences of three phytopathogenic species of the Magnaporthaceae family of fungi.</title>
        <authorList>
            <person name="Okagaki L.H."/>
            <person name="Nunes C.C."/>
            <person name="Sailsbery J."/>
            <person name="Clay B."/>
            <person name="Brown D."/>
            <person name="John T."/>
            <person name="Oh Y."/>
            <person name="Young N."/>
            <person name="Fitzgerald M."/>
            <person name="Haas B.J."/>
            <person name="Zeng Q."/>
            <person name="Young S."/>
            <person name="Adiconis X."/>
            <person name="Fan L."/>
            <person name="Levin J.Z."/>
            <person name="Mitchell T.K."/>
            <person name="Okubara P.A."/>
            <person name="Farman M.L."/>
            <person name="Kohn L.M."/>
            <person name="Birren B."/>
            <person name="Ma L.-J."/>
            <person name="Dean R.A."/>
        </authorList>
    </citation>
    <scope>NUCLEOTIDE SEQUENCE</scope>
    <source>
        <strain evidence="3">ATCC 64411 / 73-15</strain>
    </source>
</reference>
<evidence type="ECO:0000256" key="1">
    <source>
        <dbReference type="SAM" id="MobiDB-lite"/>
    </source>
</evidence>
<reference evidence="2" key="3">
    <citation type="submission" date="2011-03" db="EMBL/GenBank/DDBJ databases">
        <title>Annotation of Magnaporthe poae ATCC 64411.</title>
        <authorList>
            <person name="Ma L.-J."/>
            <person name="Dead R."/>
            <person name="Young S.K."/>
            <person name="Zeng Q."/>
            <person name="Gargeya S."/>
            <person name="Fitzgerald M."/>
            <person name="Haas B."/>
            <person name="Abouelleil A."/>
            <person name="Alvarado L."/>
            <person name="Arachchi H.M."/>
            <person name="Berlin A."/>
            <person name="Brown A."/>
            <person name="Chapman S.B."/>
            <person name="Chen Z."/>
            <person name="Dunbar C."/>
            <person name="Freedman E."/>
            <person name="Gearin G."/>
            <person name="Gellesch M."/>
            <person name="Goldberg J."/>
            <person name="Griggs A."/>
            <person name="Gujja S."/>
            <person name="Heiman D."/>
            <person name="Howarth C."/>
            <person name="Larson L."/>
            <person name="Lui A."/>
            <person name="MacDonald P.J.P."/>
            <person name="Mehta T."/>
            <person name="Montmayeur A."/>
            <person name="Murphy C."/>
            <person name="Neiman D."/>
            <person name="Pearson M."/>
            <person name="Priest M."/>
            <person name="Roberts A."/>
            <person name="Saif S."/>
            <person name="Shea T."/>
            <person name="Shenoy N."/>
            <person name="Sisk P."/>
            <person name="Stolte C."/>
            <person name="Sykes S."/>
            <person name="Yandava C."/>
            <person name="Wortman J."/>
            <person name="Nusbaum C."/>
            <person name="Birren B."/>
        </authorList>
    </citation>
    <scope>NUCLEOTIDE SEQUENCE</scope>
    <source>
        <strain evidence="2">ATCC 64411</strain>
    </source>
</reference>
<evidence type="ECO:0000313" key="4">
    <source>
        <dbReference type="Proteomes" id="UP000011715"/>
    </source>
</evidence>
<gene>
    <name evidence="2" type="ORF">MAPG_07951</name>
</gene>
<feature type="region of interest" description="Disordered" evidence="1">
    <location>
        <begin position="144"/>
        <end position="204"/>
    </location>
</feature>
<dbReference type="AlphaFoldDB" id="A0A0C4E621"/>
<sequence>MANFPAFFPLNLCSHSLHTLSLLARIGFPHAYGRTWRACEEGVEMRWWKGPPSDWLNEASCFSSLSSGPHTTGLTSTLFLSRPHQPSTRSVVRSLMHTPSPSLITMTTTFTRASNHLSFFRITSFLMDFLFCHDVSRGFAMRDARPPIRDQKRPGSVSSPAASIPAMESQQARHGAGKGKHQRRPPLQVRRSQPAGGPMSWRPTGAAASLLQDSVRGSGLVWPSASLIYAPGWARDPCCPMQRPAGIR</sequence>
<feature type="compositionally biased region" description="Basic residues" evidence="1">
    <location>
        <begin position="175"/>
        <end position="184"/>
    </location>
</feature>
<dbReference type="EnsemblFungi" id="MAPG_07951T0">
    <property type="protein sequence ID" value="MAPG_07951T0"/>
    <property type="gene ID" value="MAPG_07951"/>
</dbReference>
<proteinExistence type="predicted"/>
<dbReference type="EMBL" id="ADBL01001921">
    <property type="status" value="NOT_ANNOTATED_CDS"/>
    <property type="molecule type" value="Genomic_DNA"/>
</dbReference>
<protein>
    <submittedName>
        <fullName evidence="2 3">Uncharacterized protein</fullName>
    </submittedName>
</protein>
<keyword evidence="4" id="KW-1185">Reference proteome</keyword>
<dbReference type="Proteomes" id="UP000011715">
    <property type="component" value="Unassembled WGS sequence"/>
</dbReference>
<reference evidence="4" key="1">
    <citation type="submission" date="2010-05" db="EMBL/GenBank/DDBJ databases">
        <title>The genome sequence of Magnaporthe poae strain ATCC 64411.</title>
        <authorList>
            <person name="Ma L.-J."/>
            <person name="Dead R."/>
            <person name="Young S."/>
            <person name="Zeng Q."/>
            <person name="Koehrsen M."/>
            <person name="Alvarado L."/>
            <person name="Berlin A."/>
            <person name="Chapman S.B."/>
            <person name="Chen Z."/>
            <person name="Freedman E."/>
            <person name="Gellesch M."/>
            <person name="Goldberg J."/>
            <person name="Griggs A."/>
            <person name="Gujja S."/>
            <person name="Heilman E.R."/>
            <person name="Heiman D."/>
            <person name="Hepburn T."/>
            <person name="Howarth C."/>
            <person name="Jen D."/>
            <person name="Larson L."/>
            <person name="Mehta T."/>
            <person name="Neiman D."/>
            <person name="Pearson M."/>
            <person name="Roberts A."/>
            <person name="Saif S."/>
            <person name="Shea T."/>
            <person name="Shenoy N."/>
            <person name="Sisk P."/>
            <person name="Stolte C."/>
            <person name="Sykes S."/>
            <person name="Walk T."/>
            <person name="White J."/>
            <person name="Yandava C."/>
            <person name="Haas B."/>
            <person name="Nusbaum C."/>
            <person name="Birren B."/>
        </authorList>
    </citation>
    <scope>NUCLEOTIDE SEQUENCE [LARGE SCALE GENOMIC DNA]</scope>
    <source>
        <strain evidence="4">ATCC 64411 / 73-15</strain>
    </source>
</reference>
<name>A0A0C4E621_MAGP6</name>